<accession>A0A7J6CL35</accession>
<feature type="region of interest" description="Disordered" evidence="1">
    <location>
        <begin position="840"/>
        <end position="882"/>
    </location>
</feature>
<keyword evidence="4" id="KW-1185">Reference proteome</keyword>
<organism evidence="3 4">
    <name type="scientific">Onychostoma macrolepis</name>
    <dbReference type="NCBI Taxonomy" id="369639"/>
    <lineage>
        <taxon>Eukaryota</taxon>
        <taxon>Metazoa</taxon>
        <taxon>Chordata</taxon>
        <taxon>Craniata</taxon>
        <taxon>Vertebrata</taxon>
        <taxon>Euteleostomi</taxon>
        <taxon>Actinopterygii</taxon>
        <taxon>Neopterygii</taxon>
        <taxon>Teleostei</taxon>
        <taxon>Ostariophysi</taxon>
        <taxon>Cypriniformes</taxon>
        <taxon>Cyprinidae</taxon>
        <taxon>Acrossocheilinae</taxon>
        <taxon>Onychostoma</taxon>
    </lineage>
</organism>
<keyword evidence="2" id="KW-0732">Signal</keyword>
<proteinExistence type="predicted"/>
<feature type="region of interest" description="Disordered" evidence="1">
    <location>
        <begin position="207"/>
        <end position="270"/>
    </location>
</feature>
<feature type="compositionally biased region" description="Polar residues" evidence="1">
    <location>
        <begin position="598"/>
        <end position="615"/>
    </location>
</feature>
<feature type="region of interest" description="Disordered" evidence="1">
    <location>
        <begin position="485"/>
        <end position="722"/>
    </location>
</feature>
<gene>
    <name evidence="3" type="ORF">G5714_010645</name>
</gene>
<reference evidence="3 4" key="1">
    <citation type="submission" date="2020-04" db="EMBL/GenBank/DDBJ databases">
        <title>Chromosome-level genome assembly of a cyprinid fish Onychostoma macrolepis by integration of Nanopore Sequencing, Bionano and Hi-C technology.</title>
        <authorList>
            <person name="Wang D."/>
        </authorList>
    </citation>
    <scope>NUCLEOTIDE SEQUENCE [LARGE SCALE GENOMIC DNA]</scope>
    <source>
        <strain evidence="3">SWU-2019</strain>
        <tissue evidence="3">Muscle</tissue>
    </source>
</reference>
<comment type="caution">
    <text evidence="3">The sequence shown here is derived from an EMBL/GenBank/DDBJ whole genome shotgun (WGS) entry which is preliminary data.</text>
</comment>
<feature type="compositionally biased region" description="Polar residues" evidence="1">
    <location>
        <begin position="485"/>
        <end position="507"/>
    </location>
</feature>
<feature type="compositionally biased region" description="Polar residues" evidence="1">
    <location>
        <begin position="633"/>
        <end position="643"/>
    </location>
</feature>
<feature type="compositionally biased region" description="Polar residues" evidence="1">
    <location>
        <begin position="862"/>
        <end position="882"/>
    </location>
</feature>
<dbReference type="EMBL" id="JAAMOB010000010">
    <property type="protein sequence ID" value="KAF4107886.1"/>
    <property type="molecule type" value="Genomic_DNA"/>
</dbReference>
<feature type="compositionally biased region" description="Low complexity" evidence="1">
    <location>
        <begin position="850"/>
        <end position="861"/>
    </location>
</feature>
<dbReference type="Proteomes" id="UP000579812">
    <property type="component" value="Unassembled WGS sequence"/>
</dbReference>
<feature type="region of interest" description="Disordered" evidence="1">
    <location>
        <begin position="736"/>
        <end position="771"/>
    </location>
</feature>
<protein>
    <recommendedName>
        <fullName evidence="5">Mucin-19-like</fullName>
    </recommendedName>
</protein>
<feature type="compositionally biased region" description="Polar residues" evidence="1">
    <location>
        <begin position="565"/>
        <end position="575"/>
    </location>
</feature>
<dbReference type="AlphaFoldDB" id="A0A7J6CL35"/>
<evidence type="ECO:0000313" key="3">
    <source>
        <dbReference type="EMBL" id="KAF4107886.1"/>
    </source>
</evidence>
<sequence>MGQGWKRLPLLVVFLLFWKNTDGFKGGAYSNAHQQWGQPSDTFSPHAVQSSMPEARVTGTLPVEEVGSSLFSNKPLKSRSKFNLLQFVKGGSSSSQSTSHAQTAPGSSVSAFLPLPLDEQPLSSLTSAGSSISGAASGLSLQTLYAASGSGHLVSTQGGSSSYPAKLGFSDQSTSDGLHLSTSQETSVHKSAEASLPVFSQESISYSSSSAPGATSTSQSSPILSESSGQRVFSQGEGVSSQSTSAQSSPSGSPSTQSRSGTQLATSSRYVSVQGGSSSTSFSHKPQGTLGQYAPLSPTKYVSAPMSSPQDIYSQATSSGSSYRAVSQHFQSVCRCLESRKQYASASQGSSRAQFGASTGFTSQGMSGSVPSQGTTSQFAPGSPSPYDSLYCKCALSPQGVDRESTTVQSSHKQFTSRYGTESGSSTPFTLQGSIAYDRSPRPQGTASQLGPVSHSYPSVSSSSQGVASQSTTVQFSRKQLASTYTGSSGTQAGSSPPFTLQGSTAYGGSPQDAASPFAPGYESSYGRVSLSSPQAGPSTTVQGSRKQFTSTFTGGSGTQAGSSPPFTLQGSTAYGGSPQDAASPFAPGYESSYGRVSLSSPQAGPSTTVQGSRKQFTSTFTGGSGTQAGSSPPFTLQGSTAYGGSPQDAASPFAPGYESSYGRVSLSSPQAVAGHGTVQDSQKPFTSTFTGGSGTQAGSSTPFTLQGSTAYGGSSQPQDAASQLVHGSYPYASVSLSSPQGAASQSSQSYQGASASQSRESQKWQPSATHLTPVIRTSDATASQGSSPMQFSSLSSAGGSSRVSGQFVSAHGGSTSYGGSFQSQSLSSKYTPGFQHLPYETSVAGQGTSSASEVLSSYSSMNNQNAPAQPSSSSRFYSVKG</sequence>
<feature type="compositionally biased region" description="Low complexity" evidence="1">
    <location>
        <begin position="451"/>
        <end position="467"/>
    </location>
</feature>
<feature type="compositionally biased region" description="Low complexity" evidence="1">
    <location>
        <begin position="548"/>
        <end position="564"/>
    </location>
</feature>
<feature type="region of interest" description="Disordered" evidence="1">
    <location>
        <begin position="348"/>
        <end position="382"/>
    </location>
</feature>
<feature type="compositionally biased region" description="Polar residues" evidence="1">
    <location>
        <begin position="530"/>
        <end position="547"/>
    </location>
</feature>
<evidence type="ECO:0000256" key="1">
    <source>
        <dbReference type="SAM" id="MobiDB-lite"/>
    </source>
</evidence>
<name>A0A7J6CL35_9TELE</name>
<feature type="chain" id="PRO_5029449367" description="Mucin-19-like" evidence="2">
    <location>
        <begin position="24"/>
        <end position="882"/>
    </location>
</feature>
<evidence type="ECO:0008006" key="5">
    <source>
        <dbReference type="Google" id="ProtNLM"/>
    </source>
</evidence>
<feature type="compositionally biased region" description="Low complexity" evidence="1">
    <location>
        <begin position="240"/>
        <end position="263"/>
    </location>
</feature>
<feature type="compositionally biased region" description="Low complexity" evidence="1">
    <location>
        <begin position="687"/>
        <end position="702"/>
    </location>
</feature>
<feature type="compositionally biased region" description="Polar residues" evidence="1">
    <location>
        <begin position="348"/>
        <end position="380"/>
    </location>
</feature>
<feature type="region of interest" description="Disordered" evidence="1">
    <location>
        <begin position="275"/>
        <end position="294"/>
    </location>
</feature>
<feature type="signal peptide" evidence="2">
    <location>
        <begin position="1"/>
        <end position="23"/>
    </location>
</feature>
<feature type="compositionally biased region" description="Low complexity" evidence="1">
    <location>
        <begin position="616"/>
        <end position="632"/>
    </location>
</feature>
<feature type="compositionally biased region" description="Polar residues" evidence="1">
    <location>
        <begin position="406"/>
        <end position="433"/>
    </location>
</feature>
<feature type="compositionally biased region" description="Polar residues" evidence="1">
    <location>
        <begin position="703"/>
        <end position="722"/>
    </location>
</feature>
<feature type="region of interest" description="Disordered" evidence="1">
    <location>
        <begin position="402"/>
        <end position="467"/>
    </location>
</feature>
<feature type="region of interest" description="Disordered" evidence="1">
    <location>
        <begin position="155"/>
        <end position="186"/>
    </location>
</feature>
<feature type="compositionally biased region" description="Polar residues" evidence="1">
    <location>
        <begin position="223"/>
        <end position="239"/>
    </location>
</feature>
<evidence type="ECO:0000313" key="4">
    <source>
        <dbReference type="Proteomes" id="UP000579812"/>
    </source>
</evidence>
<feature type="compositionally biased region" description="Low complexity" evidence="1">
    <location>
        <begin position="736"/>
        <end position="759"/>
    </location>
</feature>
<feature type="compositionally biased region" description="Low complexity" evidence="1">
    <location>
        <begin position="207"/>
        <end position="222"/>
    </location>
</feature>
<evidence type="ECO:0000256" key="2">
    <source>
        <dbReference type="SAM" id="SignalP"/>
    </source>
</evidence>
<feature type="compositionally biased region" description="Polar residues" evidence="1">
    <location>
        <begin position="170"/>
        <end position="186"/>
    </location>
</feature>